<evidence type="ECO:0000256" key="5">
    <source>
        <dbReference type="ARBA" id="ARBA00023136"/>
    </source>
</evidence>
<evidence type="ECO:0000256" key="3">
    <source>
        <dbReference type="ARBA" id="ARBA00022692"/>
    </source>
</evidence>
<feature type="transmembrane region" description="Helical" evidence="6">
    <location>
        <begin position="140"/>
        <end position="160"/>
    </location>
</feature>
<sequence>MLTSTEKQFSILFFIIVLVELVTGSITWLNSIHYIAKPAIVISLIVLFLRTSESLPKAIKRTTLLALAFSVLGDVLLMFVDHSPHFFTLGLIAFLTAHVMYVIVFLKHRHKHKSPLGFIAVLLVYAASLFYFLNGNLGELFIPVLVYMLVILSMATTAYLRKNQVNILSYGLVFLGALLFMVSDSILALNKFYTPIPWSNISIMLTYALAQYLIVIGILKLKVH</sequence>
<evidence type="ECO:0000256" key="6">
    <source>
        <dbReference type="SAM" id="Phobius"/>
    </source>
</evidence>
<name>A0ABP8CV67_9FLAO</name>
<feature type="transmembrane region" description="Helical" evidence="6">
    <location>
        <begin position="167"/>
        <end position="189"/>
    </location>
</feature>
<evidence type="ECO:0000256" key="1">
    <source>
        <dbReference type="ARBA" id="ARBA00004141"/>
    </source>
</evidence>
<feature type="transmembrane region" description="Helical" evidence="6">
    <location>
        <begin position="116"/>
        <end position="134"/>
    </location>
</feature>
<evidence type="ECO:0000313" key="8">
    <source>
        <dbReference type="Proteomes" id="UP001501682"/>
    </source>
</evidence>
<proteinExistence type="inferred from homology"/>
<feature type="transmembrane region" description="Helical" evidence="6">
    <location>
        <begin position="9"/>
        <end position="28"/>
    </location>
</feature>
<keyword evidence="3 6" id="KW-0812">Transmembrane</keyword>
<dbReference type="RefSeq" id="WP_344714326.1">
    <property type="nucleotide sequence ID" value="NZ_BAABCB010000018.1"/>
</dbReference>
<dbReference type="Proteomes" id="UP001501682">
    <property type="component" value="Unassembled WGS sequence"/>
</dbReference>
<keyword evidence="8" id="KW-1185">Reference proteome</keyword>
<reference evidence="8" key="1">
    <citation type="journal article" date="2019" name="Int. J. Syst. Evol. Microbiol.">
        <title>The Global Catalogue of Microorganisms (GCM) 10K type strain sequencing project: providing services to taxonomists for standard genome sequencing and annotation.</title>
        <authorList>
            <consortium name="The Broad Institute Genomics Platform"/>
            <consortium name="The Broad Institute Genome Sequencing Center for Infectious Disease"/>
            <person name="Wu L."/>
            <person name="Ma J."/>
        </authorList>
    </citation>
    <scope>NUCLEOTIDE SEQUENCE [LARGE SCALE GENOMIC DNA]</scope>
    <source>
        <strain evidence="8">JCM 17633</strain>
    </source>
</reference>
<protein>
    <submittedName>
        <fullName evidence="7">Lysoplasmalogenase</fullName>
    </submittedName>
</protein>
<keyword evidence="5 6" id="KW-0472">Membrane</keyword>
<evidence type="ECO:0000256" key="2">
    <source>
        <dbReference type="ARBA" id="ARBA00007375"/>
    </source>
</evidence>
<dbReference type="EMBL" id="BAABCB010000018">
    <property type="protein sequence ID" value="GAA4243808.1"/>
    <property type="molecule type" value="Genomic_DNA"/>
</dbReference>
<evidence type="ECO:0000313" key="7">
    <source>
        <dbReference type="EMBL" id="GAA4243808.1"/>
    </source>
</evidence>
<feature type="transmembrane region" description="Helical" evidence="6">
    <location>
        <begin position="34"/>
        <end position="51"/>
    </location>
</feature>
<comment type="caution">
    <text evidence="7">The sequence shown here is derived from an EMBL/GenBank/DDBJ whole genome shotgun (WGS) entry which is preliminary data.</text>
</comment>
<feature type="transmembrane region" description="Helical" evidence="6">
    <location>
        <begin position="86"/>
        <end position="104"/>
    </location>
</feature>
<feature type="transmembrane region" description="Helical" evidence="6">
    <location>
        <begin position="63"/>
        <end position="80"/>
    </location>
</feature>
<evidence type="ECO:0000256" key="4">
    <source>
        <dbReference type="ARBA" id="ARBA00022989"/>
    </source>
</evidence>
<organism evidence="7 8">
    <name type="scientific">Winogradskyella damuponensis</name>
    <dbReference type="NCBI Taxonomy" id="943939"/>
    <lineage>
        <taxon>Bacteria</taxon>
        <taxon>Pseudomonadati</taxon>
        <taxon>Bacteroidota</taxon>
        <taxon>Flavobacteriia</taxon>
        <taxon>Flavobacteriales</taxon>
        <taxon>Flavobacteriaceae</taxon>
        <taxon>Winogradskyella</taxon>
    </lineage>
</organism>
<gene>
    <name evidence="7" type="ORF">GCM10022292_19890</name>
</gene>
<keyword evidence="4 6" id="KW-1133">Transmembrane helix</keyword>
<accession>A0ABP8CV67</accession>
<dbReference type="PANTHER" id="PTHR31885:SF6">
    <property type="entry name" value="GH04784P"/>
    <property type="match status" value="1"/>
</dbReference>
<feature type="transmembrane region" description="Helical" evidence="6">
    <location>
        <begin position="201"/>
        <end position="219"/>
    </location>
</feature>
<dbReference type="PANTHER" id="PTHR31885">
    <property type="entry name" value="GH04784P"/>
    <property type="match status" value="1"/>
</dbReference>
<comment type="similarity">
    <text evidence="2">Belongs to the TMEM86 family.</text>
</comment>
<dbReference type="InterPro" id="IPR012506">
    <property type="entry name" value="TMEM86B-like"/>
</dbReference>
<dbReference type="Pfam" id="PF07947">
    <property type="entry name" value="YhhN"/>
    <property type="match status" value="1"/>
</dbReference>
<comment type="subcellular location">
    <subcellularLocation>
        <location evidence="1">Membrane</location>
        <topology evidence="1">Multi-pass membrane protein</topology>
    </subcellularLocation>
</comment>